<feature type="chain" id="PRO_5034536418" description="WSC domain-containing protein" evidence="1">
    <location>
        <begin position="21"/>
        <end position="165"/>
    </location>
</feature>
<sequence length="165" mass="17681">MRSSQRELLVLAVLASSAGAQVNQASNGYGYLGCHQISNFNVVFETPSRGRVDGPVECQSLCFGNGQPGQRRLFVAVAPDFNSLPSGYGICYCSFQFDFPNPVFDPVTATSTTSSSSLSSPSSSIGSSSTGTPVLVFKHVNCIAKLLWADLRTDIYASIQLRRLN</sequence>
<dbReference type="EMBL" id="WIGO01000453">
    <property type="protein sequence ID" value="KAF6811819.1"/>
    <property type="molecule type" value="Genomic_DNA"/>
</dbReference>
<keyword evidence="1" id="KW-0732">Signal</keyword>
<organism evidence="2 3">
    <name type="scientific">Colletotrichum plurivorum</name>
    <dbReference type="NCBI Taxonomy" id="2175906"/>
    <lineage>
        <taxon>Eukaryota</taxon>
        <taxon>Fungi</taxon>
        <taxon>Dikarya</taxon>
        <taxon>Ascomycota</taxon>
        <taxon>Pezizomycotina</taxon>
        <taxon>Sordariomycetes</taxon>
        <taxon>Hypocreomycetidae</taxon>
        <taxon>Glomerellales</taxon>
        <taxon>Glomerellaceae</taxon>
        <taxon>Colletotrichum</taxon>
        <taxon>Colletotrichum orchidearum species complex</taxon>
    </lineage>
</organism>
<comment type="caution">
    <text evidence="2">The sequence shown here is derived from an EMBL/GenBank/DDBJ whole genome shotgun (WGS) entry which is preliminary data.</text>
</comment>
<protein>
    <recommendedName>
        <fullName evidence="4">WSC domain-containing protein</fullName>
    </recommendedName>
</protein>
<feature type="signal peptide" evidence="1">
    <location>
        <begin position="1"/>
        <end position="20"/>
    </location>
</feature>
<evidence type="ECO:0000256" key="1">
    <source>
        <dbReference type="SAM" id="SignalP"/>
    </source>
</evidence>
<dbReference type="AlphaFoldDB" id="A0A8H6MWM2"/>
<evidence type="ECO:0000313" key="3">
    <source>
        <dbReference type="Proteomes" id="UP000654918"/>
    </source>
</evidence>
<proteinExistence type="predicted"/>
<reference evidence="2" key="1">
    <citation type="journal article" date="2020" name="Phytopathology">
        <title>Genome Sequence Resources of Colletotrichum truncatum, C. plurivorum, C. musicola, and C. sojae: Four Species Pathogenic to Soybean (Glycine max).</title>
        <authorList>
            <person name="Rogerio F."/>
            <person name="Boufleur T.R."/>
            <person name="Ciampi-Guillardi M."/>
            <person name="Sukno S.A."/>
            <person name="Thon M.R."/>
            <person name="Massola Junior N.S."/>
            <person name="Baroncelli R."/>
        </authorList>
    </citation>
    <scope>NUCLEOTIDE SEQUENCE</scope>
    <source>
        <strain evidence="2">LFN00145</strain>
    </source>
</reference>
<gene>
    <name evidence="2" type="ORF">CPLU01_15034</name>
</gene>
<evidence type="ECO:0000313" key="2">
    <source>
        <dbReference type="EMBL" id="KAF6811819.1"/>
    </source>
</evidence>
<dbReference type="Proteomes" id="UP000654918">
    <property type="component" value="Unassembled WGS sequence"/>
</dbReference>
<keyword evidence="3" id="KW-1185">Reference proteome</keyword>
<accession>A0A8H6MWM2</accession>
<name>A0A8H6MWM2_9PEZI</name>
<evidence type="ECO:0008006" key="4">
    <source>
        <dbReference type="Google" id="ProtNLM"/>
    </source>
</evidence>